<organism evidence="1">
    <name type="scientific">marine sediment metagenome</name>
    <dbReference type="NCBI Taxonomy" id="412755"/>
    <lineage>
        <taxon>unclassified sequences</taxon>
        <taxon>metagenomes</taxon>
        <taxon>ecological metagenomes</taxon>
    </lineage>
</organism>
<proteinExistence type="predicted"/>
<gene>
    <name evidence="1" type="ORF">LCGC14_0327820</name>
</gene>
<dbReference type="AlphaFoldDB" id="A0A0F9THH5"/>
<name>A0A0F9THH5_9ZZZZ</name>
<comment type="caution">
    <text evidence="1">The sequence shown here is derived from an EMBL/GenBank/DDBJ whole genome shotgun (WGS) entry which is preliminary data.</text>
</comment>
<sequence>MPSTITDRLRGLTTSVAVKAPVLLASTGNIPLASTGDIDGVTPSTGIRALFKDQTTDTENGIYSFNGSTWGREADFDGQRDSVRGTLVYVSTGLLNAEAWFVVTSTGVPGSTVAVTFARANFPVAVGAVASSVGSTLTNAGFTSLSSSSSTALTFEIAAPAIGVRKEIHIDTSASEISFGGTSTAIIFKGTAGGAGSTLFLSGVNLAGATITLRGMSTAQWANIGSTAVVTIG</sequence>
<evidence type="ECO:0000313" key="1">
    <source>
        <dbReference type="EMBL" id="KKN80690.1"/>
    </source>
</evidence>
<protein>
    <submittedName>
        <fullName evidence="1">Uncharacterized protein</fullName>
    </submittedName>
</protein>
<accession>A0A0F9THH5</accession>
<dbReference type="EMBL" id="LAZR01000227">
    <property type="protein sequence ID" value="KKN80690.1"/>
    <property type="molecule type" value="Genomic_DNA"/>
</dbReference>
<reference evidence="1" key="1">
    <citation type="journal article" date="2015" name="Nature">
        <title>Complex archaea that bridge the gap between prokaryotes and eukaryotes.</title>
        <authorList>
            <person name="Spang A."/>
            <person name="Saw J.H."/>
            <person name="Jorgensen S.L."/>
            <person name="Zaremba-Niedzwiedzka K."/>
            <person name="Martijn J."/>
            <person name="Lind A.E."/>
            <person name="van Eijk R."/>
            <person name="Schleper C."/>
            <person name="Guy L."/>
            <person name="Ettema T.J."/>
        </authorList>
    </citation>
    <scope>NUCLEOTIDE SEQUENCE</scope>
</reference>